<dbReference type="Proteomes" id="UP000320455">
    <property type="component" value="Unassembled WGS sequence"/>
</dbReference>
<reference evidence="2" key="1">
    <citation type="journal article" date="2020" name="Phytopathology">
        <title>Genomic acquisitions in emerging populations of Xanthomonas vasicola pv. vasculorum infecting corn in the U.S. and Argentina.</title>
        <authorList>
            <person name="Perez-Quintero A.L."/>
        </authorList>
    </citation>
    <scope>NUCLEOTIDE SEQUENCE [LARGE SCALE GENOMIC DNA]</scope>
    <source>
        <strain evidence="2">Xvh-L</strain>
    </source>
</reference>
<name>A0ABD7SAB5_XANVA</name>
<proteinExistence type="predicted"/>
<accession>A0ABD7SAB5</accession>
<dbReference type="AlphaFoldDB" id="A0ABD7SAB5"/>
<keyword evidence="2" id="KW-1185">Reference proteome</keyword>
<protein>
    <submittedName>
        <fullName evidence="1">Uncharacterized protein</fullName>
    </submittedName>
</protein>
<evidence type="ECO:0000313" key="2">
    <source>
        <dbReference type="Proteomes" id="UP000320455"/>
    </source>
</evidence>
<comment type="caution">
    <text evidence="1">The sequence shown here is derived from an EMBL/GenBank/DDBJ whole genome shotgun (WGS) entry which is preliminary data.</text>
</comment>
<gene>
    <name evidence="1" type="ORF">FQK01_17370</name>
</gene>
<organism evidence="1 2">
    <name type="scientific">Xanthomonas vasicola</name>
    <dbReference type="NCBI Taxonomy" id="56459"/>
    <lineage>
        <taxon>Bacteria</taxon>
        <taxon>Pseudomonadati</taxon>
        <taxon>Pseudomonadota</taxon>
        <taxon>Gammaproteobacteria</taxon>
        <taxon>Lysobacterales</taxon>
        <taxon>Lysobacteraceae</taxon>
        <taxon>Xanthomonas</taxon>
    </lineage>
</organism>
<evidence type="ECO:0000313" key="1">
    <source>
        <dbReference type="EMBL" id="TWQ50768.1"/>
    </source>
</evidence>
<sequence length="93" mass="9833">MSELPAASDAPDAIGIASASHRHRIGSAASLLRNPAARSVAQGCAQCVVGGVALRKACLCSRALCRLRLFGLRSRDPARLRMVLFVARRPPDP</sequence>
<dbReference type="EMBL" id="VOCK01000034">
    <property type="protein sequence ID" value="TWQ50768.1"/>
    <property type="molecule type" value="Genomic_DNA"/>
</dbReference>